<organism evidence="1 2">
    <name type="scientific">Halomarina oriensis</name>
    <dbReference type="NCBI Taxonomy" id="671145"/>
    <lineage>
        <taxon>Archaea</taxon>
        <taxon>Methanobacteriati</taxon>
        <taxon>Methanobacteriota</taxon>
        <taxon>Stenosarchaea group</taxon>
        <taxon>Halobacteria</taxon>
        <taxon>Halobacteriales</taxon>
        <taxon>Natronomonadaceae</taxon>
        <taxon>Halomarina</taxon>
    </lineage>
</organism>
<accession>A0A6B0GW43</accession>
<dbReference type="AlphaFoldDB" id="A0A6B0GW43"/>
<gene>
    <name evidence="1" type="ORF">GQS65_18060</name>
</gene>
<sequence>MNYRSVSDMGTSARQLAQSLPVDVDLIVGIPRSGLLAANLLCLSLDRPMTDVDGLCEGRLLQTGHRYDGDVSSFEDLDRVLVIDDSVKSGKQMTETRERLDAMDFPFEIEYAAIYVSQKGHQFVDHWAEVVDTPRVFEWNLMHHPMLKRSCFDLDGVLCRDATPTESDDGPRYREFLSTVKPQIVPSERIGWLVTSRPEKYRPETEQWLADHHVEYENLVMLEETAGGRQGRDSHAEFKADLYDSTDSVLFVESDCALATTISERTGKPVYCYDRNQMIRPGFVAETRTKSSRYLSELTTNPAAFLATASGYVASQGYNRLAMAAHRYRNG</sequence>
<dbReference type="CDD" id="cd06223">
    <property type="entry name" value="PRTases_typeI"/>
    <property type="match status" value="1"/>
</dbReference>
<dbReference type="InterPro" id="IPR029057">
    <property type="entry name" value="PRTase-like"/>
</dbReference>
<evidence type="ECO:0000313" key="2">
    <source>
        <dbReference type="Proteomes" id="UP000451471"/>
    </source>
</evidence>
<keyword evidence="2" id="KW-1185">Reference proteome</keyword>
<reference evidence="1 2" key="1">
    <citation type="submission" date="2019-12" db="EMBL/GenBank/DDBJ databases">
        <title>Halocatena pleomorpha gen. nov. sp. nov., an extremely halophilic archaeon of family Halobacteriaceae isolated from saltpan soil.</title>
        <authorList>
            <person name="Pal Y."/>
            <person name="Verma A."/>
            <person name="Krishnamurthi S."/>
            <person name="Kumar P."/>
        </authorList>
    </citation>
    <scope>NUCLEOTIDE SEQUENCE [LARGE SCALE GENOMIC DNA]</scope>
    <source>
        <strain evidence="1 2">JCM 16495</strain>
    </source>
</reference>
<dbReference type="InterPro" id="IPR023214">
    <property type="entry name" value="HAD_sf"/>
</dbReference>
<keyword evidence="1" id="KW-0328">Glycosyltransferase</keyword>
<keyword evidence="1" id="KW-0808">Transferase</keyword>
<evidence type="ECO:0000313" key="1">
    <source>
        <dbReference type="EMBL" id="MWG36365.1"/>
    </source>
</evidence>
<protein>
    <submittedName>
        <fullName evidence="1">Orotate phosphoribosyltransferase</fullName>
    </submittedName>
</protein>
<comment type="caution">
    <text evidence="1">The sequence shown here is derived from an EMBL/GenBank/DDBJ whole genome shotgun (WGS) entry which is preliminary data.</text>
</comment>
<dbReference type="Proteomes" id="UP000451471">
    <property type="component" value="Unassembled WGS sequence"/>
</dbReference>
<dbReference type="Gene3D" id="3.40.50.1000">
    <property type="entry name" value="HAD superfamily/HAD-like"/>
    <property type="match status" value="1"/>
</dbReference>
<dbReference type="GO" id="GO:0016757">
    <property type="term" value="F:glycosyltransferase activity"/>
    <property type="evidence" value="ECO:0007669"/>
    <property type="project" value="UniProtKB-KW"/>
</dbReference>
<name>A0A6B0GW43_9EURY</name>
<dbReference type="Gene3D" id="3.40.50.2020">
    <property type="match status" value="1"/>
</dbReference>
<dbReference type="EMBL" id="WSZK01000034">
    <property type="protein sequence ID" value="MWG36365.1"/>
    <property type="molecule type" value="Genomic_DNA"/>
</dbReference>
<proteinExistence type="predicted"/>
<dbReference type="SUPFAM" id="SSF53271">
    <property type="entry name" value="PRTase-like"/>
    <property type="match status" value="1"/>
</dbReference>
<dbReference type="InterPro" id="IPR000836">
    <property type="entry name" value="PRTase_dom"/>
</dbReference>